<feature type="region of interest" description="Disordered" evidence="1">
    <location>
        <begin position="396"/>
        <end position="473"/>
    </location>
</feature>
<accession>E4YWC8</accession>
<name>E4YWC8_OIKDI</name>
<evidence type="ECO:0000313" key="3">
    <source>
        <dbReference type="EMBL" id="CBY39763.1"/>
    </source>
</evidence>
<keyword evidence="2" id="KW-0472">Membrane</keyword>
<feature type="compositionally biased region" description="Low complexity" evidence="1">
    <location>
        <begin position="438"/>
        <end position="457"/>
    </location>
</feature>
<gene>
    <name evidence="3" type="ORF">GSOID_T00020350001</name>
</gene>
<dbReference type="AlphaFoldDB" id="E4YWC8"/>
<organism evidence="3">
    <name type="scientific">Oikopleura dioica</name>
    <name type="common">Tunicate</name>
    <dbReference type="NCBI Taxonomy" id="34765"/>
    <lineage>
        <taxon>Eukaryota</taxon>
        <taxon>Metazoa</taxon>
        <taxon>Chordata</taxon>
        <taxon>Tunicata</taxon>
        <taxon>Appendicularia</taxon>
        <taxon>Copelata</taxon>
        <taxon>Oikopleuridae</taxon>
        <taxon>Oikopleura</taxon>
    </lineage>
</organism>
<keyword evidence="2" id="KW-0812">Transmembrane</keyword>
<protein>
    <submittedName>
        <fullName evidence="3">Uncharacterized protein</fullName>
    </submittedName>
</protein>
<reference evidence="3" key="1">
    <citation type="journal article" date="2010" name="Science">
        <title>Plasticity of animal genome architecture unmasked by rapid evolution of a pelagic tunicate.</title>
        <authorList>
            <person name="Denoeud F."/>
            <person name="Henriet S."/>
            <person name="Mungpakdee S."/>
            <person name="Aury J.M."/>
            <person name="Da Silva C."/>
            <person name="Brinkmann H."/>
            <person name="Mikhaleva J."/>
            <person name="Olsen L.C."/>
            <person name="Jubin C."/>
            <person name="Canestro C."/>
            <person name="Bouquet J.M."/>
            <person name="Danks G."/>
            <person name="Poulain J."/>
            <person name="Campsteijn C."/>
            <person name="Adamski M."/>
            <person name="Cross I."/>
            <person name="Yadetie F."/>
            <person name="Muffato M."/>
            <person name="Louis A."/>
            <person name="Butcher S."/>
            <person name="Tsagkogeorga G."/>
            <person name="Konrad A."/>
            <person name="Singh S."/>
            <person name="Jensen M.F."/>
            <person name="Cong E.H."/>
            <person name="Eikeseth-Otteraa H."/>
            <person name="Noel B."/>
            <person name="Anthouard V."/>
            <person name="Porcel B.M."/>
            <person name="Kachouri-Lafond R."/>
            <person name="Nishino A."/>
            <person name="Ugolini M."/>
            <person name="Chourrout P."/>
            <person name="Nishida H."/>
            <person name="Aasland R."/>
            <person name="Huzurbazar S."/>
            <person name="Westhof E."/>
            <person name="Delsuc F."/>
            <person name="Lehrach H."/>
            <person name="Reinhardt R."/>
            <person name="Weissenbach J."/>
            <person name="Roy S.W."/>
            <person name="Artiguenave F."/>
            <person name="Postlethwait J.H."/>
            <person name="Manak J.R."/>
            <person name="Thompson E.M."/>
            <person name="Jaillon O."/>
            <person name="Du Pasquier L."/>
            <person name="Boudinot P."/>
            <person name="Liberles D.A."/>
            <person name="Volff J.N."/>
            <person name="Philippe H."/>
            <person name="Lenhard B."/>
            <person name="Roest Crollius H."/>
            <person name="Wincker P."/>
            <person name="Chourrout D."/>
        </authorList>
    </citation>
    <scope>NUCLEOTIDE SEQUENCE [LARGE SCALE GENOMIC DNA]</scope>
</reference>
<feature type="transmembrane region" description="Helical" evidence="2">
    <location>
        <begin position="335"/>
        <end position="359"/>
    </location>
</feature>
<feature type="transmembrane region" description="Helical" evidence="2">
    <location>
        <begin position="296"/>
        <end position="314"/>
    </location>
</feature>
<keyword evidence="2" id="KW-1133">Transmembrane helix</keyword>
<dbReference type="EMBL" id="FN655643">
    <property type="protein sequence ID" value="CBY39763.1"/>
    <property type="molecule type" value="Genomic_DNA"/>
</dbReference>
<evidence type="ECO:0000256" key="2">
    <source>
        <dbReference type="SAM" id="Phobius"/>
    </source>
</evidence>
<evidence type="ECO:0000256" key="1">
    <source>
        <dbReference type="SAM" id="MobiDB-lite"/>
    </source>
</evidence>
<sequence>MEVSIEAKTESDEHQSFRAPVSELIVGDKISKKVKVESWHQSTGVWCKFFEGGNLIGYTNPQTFVVNAPTELPAITATYNSPKCGFVGSGAEEEIATCAAASATFPPLFLQWKVIKADGTEELIPTKPTETFSLKLPVVISQEYKDASASCLVYQGTDPALKSAPEFVKSLSPTGSGFSLKKKTSKLDMHVIGRDVTCQSDIFGATTVAEDECSDVQNIEVTNTVNCPLETFYKEATCRIVLVGGGVPLESTYTNDECIAYDMIESNCTESAYKKCPKPDAPEELSELDEGGSGPWFLLFFVCAALGGALLVYMNRSSPNQSATVDELYEEVKEWDATTIVLLSALVIGLLAGVIFLFWCVCCRSKASDSEYETVDTEDKNADSFAAVTMKTEVASPSAPEIVENVPQPDELKKNDEVIITDDIPLIDEAEKQEQPSRKSSTSSSSSSSSSSSASSEKSAKSDKSSKSNKSQS</sequence>
<proteinExistence type="predicted"/>
<dbReference type="Proteomes" id="UP000011014">
    <property type="component" value="Unassembled WGS sequence"/>
</dbReference>